<dbReference type="GO" id="GO:0006508">
    <property type="term" value="P:proteolysis"/>
    <property type="evidence" value="ECO:0007669"/>
    <property type="project" value="InterPro"/>
</dbReference>
<dbReference type="Gene3D" id="2.40.10.10">
    <property type="entry name" value="Trypsin-like serine proteases"/>
    <property type="match status" value="1"/>
</dbReference>
<feature type="non-terminal residue" evidence="2">
    <location>
        <position position="1"/>
    </location>
</feature>
<protein>
    <recommendedName>
        <fullName evidence="1">Peptidase S1 domain-containing protein</fullName>
    </recommendedName>
</protein>
<dbReference type="InterPro" id="IPR018114">
    <property type="entry name" value="TRYPSIN_HIS"/>
</dbReference>
<feature type="domain" description="Peptidase S1" evidence="1">
    <location>
        <begin position="18"/>
        <end position="119"/>
    </location>
</feature>
<reference evidence="2" key="1">
    <citation type="submission" date="2015-12" db="EMBL/GenBank/DDBJ databases">
        <title>De novo transcriptome assembly of four potential Pierce s Disease insect vectors from Arizona vineyards.</title>
        <authorList>
            <person name="Tassone E.E."/>
        </authorList>
    </citation>
    <scope>NUCLEOTIDE SEQUENCE</scope>
</reference>
<gene>
    <name evidence="2" type="ORF">g.907</name>
</gene>
<dbReference type="InterPro" id="IPR001254">
    <property type="entry name" value="Trypsin_dom"/>
</dbReference>
<evidence type="ECO:0000313" key="2">
    <source>
        <dbReference type="EMBL" id="JAS08791.1"/>
    </source>
</evidence>
<name>A0A1B6C5K6_9HEMI</name>
<dbReference type="InterPro" id="IPR009003">
    <property type="entry name" value="Peptidase_S1_PA"/>
</dbReference>
<dbReference type="PROSITE" id="PS00134">
    <property type="entry name" value="TRYPSIN_HIS"/>
    <property type="match status" value="1"/>
</dbReference>
<dbReference type="SUPFAM" id="SSF50494">
    <property type="entry name" value="Trypsin-like serine proteases"/>
    <property type="match status" value="1"/>
</dbReference>
<sequence>LGQIYFYSGIMNHSDISLYPFMAAVVIKSHLYCAATILSSHHVLTAGHCVAACDTHKLTGNTLCHSGHPNDFQVITGNSLLVEVDYDVTNVLKVLLHPKFRFSAHQCKYHNDLGVLYLKT</sequence>
<dbReference type="InterPro" id="IPR043504">
    <property type="entry name" value="Peptidase_S1_PA_chymotrypsin"/>
</dbReference>
<organism evidence="2">
    <name type="scientific">Clastoptera arizonana</name>
    <name type="common">Arizona spittle bug</name>
    <dbReference type="NCBI Taxonomy" id="38151"/>
    <lineage>
        <taxon>Eukaryota</taxon>
        <taxon>Metazoa</taxon>
        <taxon>Ecdysozoa</taxon>
        <taxon>Arthropoda</taxon>
        <taxon>Hexapoda</taxon>
        <taxon>Insecta</taxon>
        <taxon>Pterygota</taxon>
        <taxon>Neoptera</taxon>
        <taxon>Paraneoptera</taxon>
        <taxon>Hemiptera</taxon>
        <taxon>Auchenorrhyncha</taxon>
        <taxon>Cercopoidea</taxon>
        <taxon>Clastopteridae</taxon>
        <taxon>Clastoptera</taxon>
    </lineage>
</organism>
<evidence type="ECO:0000259" key="1">
    <source>
        <dbReference type="Pfam" id="PF00089"/>
    </source>
</evidence>
<feature type="non-terminal residue" evidence="2">
    <location>
        <position position="120"/>
    </location>
</feature>
<dbReference type="AlphaFoldDB" id="A0A1B6C5K6"/>
<accession>A0A1B6C5K6</accession>
<proteinExistence type="predicted"/>
<dbReference type="EMBL" id="GEDC01028507">
    <property type="protein sequence ID" value="JAS08791.1"/>
    <property type="molecule type" value="Transcribed_RNA"/>
</dbReference>
<dbReference type="Pfam" id="PF00089">
    <property type="entry name" value="Trypsin"/>
    <property type="match status" value="1"/>
</dbReference>
<dbReference type="GO" id="GO:0004252">
    <property type="term" value="F:serine-type endopeptidase activity"/>
    <property type="evidence" value="ECO:0007669"/>
    <property type="project" value="InterPro"/>
</dbReference>